<name>A0A0H2KQQ6_9MICO</name>
<dbReference type="RefSeq" id="WP_047233452.1">
    <property type="nucleotide sequence ID" value="NZ_JNBQ01000019.1"/>
</dbReference>
<keyword evidence="7" id="KW-1185">Reference proteome</keyword>
<reference evidence="6 7" key="1">
    <citation type="submission" date="2014-05" db="EMBL/GenBank/DDBJ databases">
        <title>Cellulosimicrobium funkei U11 genome.</title>
        <authorList>
            <person name="Hu C."/>
            <person name="Gong Y."/>
            <person name="Wan W."/>
            <person name="Jiang M."/>
        </authorList>
    </citation>
    <scope>NUCLEOTIDE SEQUENCE [LARGE SCALE GENOMIC DNA]</scope>
    <source>
        <strain evidence="6 7">U11</strain>
    </source>
</reference>
<dbReference type="PATRIC" id="fig|264251.5.peg.2830"/>
<feature type="domain" description="HTH lacI-type" evidence="5">
    <location>
        <begin position="4"/>
        <end position="59"/>
    </location>
</feature>
<evidence type="ECO:0000256" key="1">
    <source>
        <dbReference type="ARBA" id="ARBA00023015"/>
    </source>
</evidence>
<protein>
    <recommendedName>
        <fullName evidence="5">HTH lacI-type domain-containing protein</fullName>
    </recommendedName>
</protein>
<evidence type="ECO:0000259" key="5">
    <source>
        <dbReference type="PROSITE" id="PS50932"/>
    </source>
</evidence>
<gene>
    <name evidence="6" type="ORF">FB00_13880</name>
</gene>
<sequence>MARVTLKDIAREAGVSVMTVSNVVNGNLGRVSPATAREVERIVAARGYVPNGPAQSLAARRTRLVGLLLPDRADGGSLLGSPHDVAVAGAVEARLRERDHHLMLRGVTRHRDVLDSVRRWSLDGIVVMGFTDDELAALDLPQDVPAVVVDTYVDAPGAATVRADDFEGGRLAGAHLRALGHREVVLCGPVGTTSQVVRERLAGFRAGLGLDPAEGTPPGAAAPGTVRGEAGDAVVLYVVAANTTYDDGLDAAAQVAAELPGATAVFATADVLAAGISRGLAQAGVRVPDAVSVVGFDDAEIARYVDPPLTTVAQDTALKGRTAADLLLDALDDGASRPRRSEPEPSGEGPNGVTRIDVALVERRSTASPTPR</sequence>
<dbReference type="AlphaFoldDB" id="A0A0H2KQQ6"/>
<feature type="region of interest" description="Disordered" evidence="4">
    <location>
        <begin position="331"/>
        <end position="372"/>
    </location>
</feature>
<feature type="compositionally biased region" description="Basic and acidic residues" evidence="4">
    <location>
        <begin position="334"/>
        <end position="343"/>
    </location>
</feature>
<dbReference type="SUPFAM" id="SSF53822">
    <property type="entry name" value="Periplasmic binding protein-like I"/>
    <property type="match status" value="1"/>
</dbReference>
<dbReference type="CDD" id="cd01392">
    <property type="entry name" value="HTH_LacI"/>
    <property type="match status" value="1"/>
</dbReference>
<keyword evidence="3" id="KW-0804">Transcription</keyword>
<dbReference type="SMART" id="SM00354">
    <property type="entry name" value="HTH_LACI"/>
    <property type="match status" value="1"/>
</dbReference>
<dbReference type="InterPro" id="IPR010982">
    <property type="entry name" value="Lambda_DNA-bd_dom_sf"/>
</dbReference>
<dbReference type="STRING" id="264251.FB00_13880"/>
<proteinExistence type="predicted"/>
<dbReference type="GO" id="GO:0003700">
    <property type="term" value="F:DNA-binding transcription factor activity"/>
    <property type="evidence" value="ECO:0007669"/>
    <property type="project" value="TreeGrafter"/>
</dbReference>
<dbReference type="CDD" id="cd06267">
    <property type="entry name" value="PBP1_LacI_sugar_binding-like"/>
    <property type="match status" value="1"/>
</dbReference>
<evidence type="ECO:0000256" key="2">
    <source>
        <dbReference type="ARBA" id="ARBA00023125"/>
    </source>
</evidence>
<dbReference type="InterPro" id="IPR046335">
    <property type="entry name" value="LacI/GalR-like_sensor"/>
</dbReference>
<dbReference type="Gene3D" id="3.40.50.2300">
    <property type="match status" value="2"/>
</dbReference>
<dbReference type="Proteomes" id="UP000035265">
    <property type="component" value="Unassembled WGS sequence"/>
</dbReference>
<keyword evidence="2" id="KW-0238">DNA-binding</keyword>
<evidence type="ECO:0000313" key="6">
    <source>
        <dbReference type="EMBL" id="KLN34154.1"/>
    </source>
</evidence>
<dbReference type="InterPro" id="IPR028082">
    <property type="entry name" value="Peripla_BP_I"/>
</dbReference>
<evidence type="ECO:0000313" key="7">
    <source>
        <dbReference type="Proteomes" id="UP000035265"/>
    </source>
</evidence>
<dbReference type="PANTHER" id="PTHR30146">
    <property type="entry name" value="LACI-RELATED TRANSCRIPTIONAL REPRESSOR"/>
    <property type="match status" value="1"/>
</dbReference>
<organism evidence="6 7">
    <name type="scientific">Cellulosimicrobium funkei</name>
    <dbReference type="NCBI Taxonomy" id="264251"/>
    <lineage>
        <taxon>Bacteria</taxon>
        <taxon>Bacillati</taxon>
        <taxon>Actinomycetota</taxon>
        <taxon>Actinomycetes</taxon>
        <taxon>Micrococcales</taxon>
        <taxon>Promicromonosporaceae</taxon>
        <taxon>Cellulosimicrobium</taxon>
    </lineage>
</organism>
<evidence type="ECO:0000256" key="4">
    <source>
        <dbReference type="SAM" id="MobiDB-lite"/>
    </source>
</evidence>
<dbReference type="PROSITE" id="PS50932">
    <property type="entry name" value="HTH_LACI_2"/>
    <property type="match status" value="1"/>
</dbReference>
<dbReference type="Pfam" id="PF13377">
    <property type="entry name" value="Peripla_BP_3"/>
    <property type="match status" value="1"/>
</dbReference>
<dbReference type="GO" id="GO:0000976">
    <property type="term" value="F:transcription cis-regulatory region binding"/>
    <property type="evidence" value="ECO:0007669"/>
    <property type="project" value="TreeGrafter"/>
</dbReference>
<accession>A0A0H2KQQ6</accession>
<dbReference type="PRINTS" id="PR00036">
    <property type="entry name" value="HTHLACI"/>
</dbReference>
<evidence type="ECO:0000256" key="3">
    <source>
        <dbReference type="ARBA" id="ARBA00023163"/>
    </source>
</evidence>
<dbReference type="PANTHER" id="PTHR30146:SF24">
    <property type="entry name" value="XYLOSE OPERON REGULATORY PROTEIN"/>
    <property type="match status" value="1"/>
</dbReference>
<dbReference type="Pfam" id="PF00356">
    <property type="entry name" value="LacI"/>
    <property type="match status" value="1"/>
</dbReference>
<comment type="caution">
    <text evidence="6">The sequence shown here is derived from an EMBL/GenBank/DDBJ whole genome shotgun (WGS) entry which is preliminary data.</text>
</comment>
<dbReference type="InterPro" id="IPR000843">
    <property type="entry name" value="HTH_LacI"/>
</dbReference>
<dbReference type="EMBL" id="JNBQ01000019">
    <property type="protein sequence ID" value="KLN34154.1"/>
    <property type="molecule type" value="Genomic_DNA"/>
</dbReference>
<dbReference type="Gene3D" id="1.10.260.40">
    <property type="entry name" value="lambda repressor-like DNA-binding domains"/>
    <property type="match status" value="1"/>
</dbReference>
<dbReference type="SUPFAM" id="SSF47413">
    <property type="entry name" value="lambda repressor-like DNA-binding domains"/>
    <property type="match status" value="1"/>
</dbReference>
<keyword evidence="1" id="KW-0805">Transcription regulation</keyword>
<dbReference type="PROSITE" id="PS00356">
    <property type="entry name" value="HTH_LACI_1"/>
    <property type="match status" value="1"/>
</dbReference>